<keyword evidence="3 6" id="KW-0812">Transmembrane</keyword>
<feature type="domain" description="Sulfatase N-terminal" evidence="7">
    <location>
        <begin position="165"/>
        <end position="449"/>
    </location>
</feature>
<feature type="transmembrane region" description="Helical" evidence="6">
    <location>
        <begin position="12"/>
        <end position="30"/>
    </location>
</feature>
<dbReference type="InterPro" id="IPR050448">
    <property type="entry name" value="OpgB/LTA_synthase_biosynth"/>
</dbReference>
<evidence type="ECO:0000259" key="7">
    <source>
        <dbReference type="Pfam" id="PF00884"/>
    </source>
</evidence>
<dbReference type="Gene3D" id="3.40.720.10">
    <property type="entry name" value="Alkaline Phosphatase, subunit A"/>
    <property type="match status" value="1"/>
</dbReference>
<dbReference type="CDD" id="cd16015">
    <property type="entry name" value="LTA_synthase"/>
    <property type="match status" value="1"/>
</dbReference>
<name>A0ABV0H5V5_9NEIS</name>
<evidence type="ECO:0000256" key="1">
    <source>
        <dbReference type="ARBA" id="ARBA00004651"/>
    </source>
</evidence>
<dbReference type="EMBL" id="JBDQQU010000011">
    <property type="protein sequence ID" value="MEO3955474.1"/>
    <property type="molecule type" value="Genomic_DNA"/>
</dbReference>
<protein>
    <submittedName>
        <fullName evidence="8">Sulfatase-like hydrolase/transferase</fullName>
    </submittedName>
</protein>
<dbReference type="InterPro" id="IPR017850">
    <property type="entry name" value="Alkaline_phosphatase_core_sf"/>
</dbReference>
<proteinExistence type="predicted"/>
<sequence>MNGRWWYVLKGALRFLVLFAVISMVLGCYWSQKKFGQISWEQTLFHLQIVGDGLAGADAALGRSFARQMFWAVVLTLLLLAPGRSFVAMGTTVNAGLVALGKGGAIVRSLVKDWRVLSLMLVGSLLFAGKTFGALDMFEHPEAREVFGKYYVDPGTVALQAGSRRNLVLVYVESLEKGYADADSFGRNLLADLQTLSAPEGGSRIIFPEMYQSVGTGWTIAGILSTQCGVPLHSVLLGDGNRQGEMVSRFMPGAVCLGDALQAKGYRNVFMHGPYNGFAGVRTFLVTHGYGEVYGREYWQQRYGQDHMNGWGLYDADLLREGASKFDELAKSGQPFNLTLLTIDTHGPDGFLNPKCQAEGLTGFTGVVACTAGKVAALVSHIQASPAAGNTTVVVMGDHLAMRNPVSDILAKHDRRGVFNLILTPEHLRPAADSVSRFDMLPTMLAAMGWRIPQDRLGLGYNGFSAAAKQRGGDWQQRLEAIAGNKSPRYLALWREQARNK</sequence>
<feature type="transmembrane region" description="Helical" evidence="6">
    <location>
        <begin position="69"/>
        <end position="87"/>
    </location>
</feature>
<gene>
    <name evidence="8" type="ORF">ABH309_13510</name>
</gene>
<dbReference type="PANTHER" id="PTHR47371:SF3">
    <property type="entry name" value="PHOSPHOGLYCEROL TRANSFERASE I"/>
    <property type="match status" value="1"/>
</dbReference>
<feature type="transmembrane region" description="Helical" evidence="6">
    <location>
        <begin position="116"/>
        <end position="135"/>
    </location>
</feature>
<evidence type="ECO:0000313" key="8">
    <source>
        <dbReference type="EMBL" id="MEO3955474.1"/>
    </source>
</evidence>
<dbReference type="PANTHER" id="PTHR47371">
    <property type="entry name" value="LIPOTEICHOIC ACID SYNTHASE"/>
    <property type="match status" value="1"/>
</dbReference>
<accession>A0ABV0H5V5</accession>
<evidence type="ECO:0000256" key="3">
    <source>
        <dbReference type="ARBA" id="ARBA00022692"/>
    </source>
</evidence>
<dbReference type="Pfam" id="PF00884">
    <property type="entry name" value="Sulfatase"/>
    <property type="match status" value="1"/>
</dbReference>
<evidence type="ECO:0000256" key="5">
    <source>
        <dbReference type="ARBA" id="ARBA00023136"/>
    </source>
</evidence>
<dbReference type="RefSeq" id="WP_346195140.1">
    <property type="nucleotide sequence ID" value="NZ_JBDJHV010000018.1"/>
</dbReference>
<keyword evidence="5 6" id="KW-0472">Membrane</keyword>
<evidence type="ECO:0000256" key="2">
    <source>
        <dbReference type="ARBA" id="ARBA00022475"/>
    </source>
</evidence>
<dbReference type="SUPFAM" id="SSF53649">
    <property type="entry name" value="Alkaline phosphatase-like"/>
    <property type="match status" value="1"/>
</dbReference>
<keyword evidence="9" id="KW-1185">Reference proteome</keyword>
<reference evidence="8 9" key="1">
    <citation type="submission" date="2024-05" db="EMBL/GenBank/DDBJ databases">
        <authorList>
            <person name="De Oliveira J.P."/>
            <person name="Noriler S.A."/>
            <person name="De Oliveira A.G."/>
            <person name="Sipoli D.S."/>
        </authorList>
    </citation>
    <scope>NUCLEOTIDE SEQUENCE [LARGE SCALE GENOMIC DNA]</scope>
    <source>
        <strain evidence="8 9">LABIM186</strain>
    </source>
</reference>
<organism evidence="8 9">
    <name type="scientific">Chromobacterium piscinae</name>
    <dbReference type="NCBI Taxonomy" id="686831"/>
    <lineage>
        <taxon>Bacteria</taxon>
        <taxon>Pseudomonadati</taxon>
        <taxon>Pseudomonadota</taxon>
        <taxon>Betaproteobacteria</taxon>
        <taxon>Neisseriales</taxon>
        <taxon>Chromobacteriaceae</taxon>
        <taxon>Chromobacterium</taxon>
    </lineage>
</organism>
<dbReference type="InterPro" id="IPR000917">
    <property type="entry name" value="Sulfatase_N"/>
</dbReference>
<evidence type="ECO:0000313" key="9">
    <source>
        <dbReference type="Proteomes" id="UP001438292"/>
    </source>
</evidence>
<dbReference type="PROSITE" id="PS51257">
    <property type="entry name" value="PROKAR_LIPOPROTEIN"/>
    <property type="match status" value="1"/>
</dbReference>
<keyword evidence="2" id="KW-1003">Cell membrane</keyword>
<evidence type="ECO:0000256" key="4">
    <source>
        <dbReference type="ARBA" id="ARBA00022989"/>
    </source>
</evidence>
<comment type="subcellular location">
    <subcellularLocation>
        <location evidence="1">Cell membrane</location>
        <topology evidence="1">Multi-pass membrane protein</topology>
    </subcellularLocation>
</comment>
<evidence type="ECO:0000256" key="6">
    <source>
        <dbReference type="SAM" id="Phobius"/>
    </source>
</evidence>
<comment type="caution">
    <text evidence="8">The sequence shown here is derived from an EMBL/GenBank/DDBJ whole genome shotgun (WGS) entry which is preliminary data.</text>
</comment>
<keyword evidence="4 6" id="KW-1133">Transmembrane helix</keyword>
<dbReference type="Proteomes" id="UP001438292">
    <property type="component" value="Unassembled WGS sequence"/>
</dbReference>